<dbReference type="Proteomes" id="UP000183997">
    <property type="component" value="Unassembled WGS sequence"/>
</dbReference>
<accession>A0A1M6UFC9</accession>
<organism evidence="1 2">
    <name type="scientific">Desulforamulus aeronauticus DSM 10349</name>
    <dbReference type="NCBI Taxonomy" id="1121421"/>
    <lineage>
        <taxon>Bacteria</taxon>
        <taxon>Bacillati</taxon>
        <taxon>Bacillota</taxon>
        <taxon>Clostridia</taxon>
        <taxon>Eubacteriales</taxon>
        <taxon>Peptococcaceae</taxon>
        <taxon>Desulforamulus</taxon>
    </lineage>
</organism>
<proteinExistence type="predicted"/>
<dbReference type="AlphaFoldDB" id="A0A1M6UFC9"/>
<protein>
    <submittedName>
        <fullName evidence="1">Uncharacterized protein</fullName>
    </submittedName>
</protein>
<reference evidence="2" key="1">
    <citation type="submission" date="2016-11" db="EMBL/GenBank/DDBJ databases">
        <authorList>
            <person name="Varghese N."/>
            <person name="Submissions S."/>
        </authorList>
    </citation>
    <scope>NUCLEOTIDE SEQUENCE [LARGE SCALE GENOMIC DNA]</scope>
    <source>
        <strain evidence="2">DSM 10349</strain>
    </source>
</reference>
<evidence type="ECO:0000313" key="1">
    <source>
        <dbReference type="EMBL" id="SHK67896.1"/>
    </source>
</evidence>
<sequence length="86" mass="9546">MGQKDILRWYCNNNTNTVIFSKRGEIAMSEQKEKLVIAVKELAREGKLSCTAARKIAAECNVPPKAVGEVCDELKIKIKACELGCF</sequence>
<name>A0A1M6UFC9_9FIRM</name>
<keyword evidence="2" id="KW-1185">Reference proteome</keyword>
<evidence type="ECO:0000313" key="2">
    <source>
        <dbReference type="Proteomes" id="UP000183997"/>
    </source>
</evidence>
<gene>
    <name evidence="1" type="ORF">SAMN02745123_02724</name>
</gene>
<dbReference type="STRING" id="1121421.SAMN02745123_02724"/>
<dbReference type="EMBL" id="FRAR01000020">
    <property type="protein sequence ID" value="SHK67896.1"/>
    <property type="molecule type" value="Genomic_DNA"/>
</dbReference>